<feature type="transmembrane region" description="Helical" evidence="2">
    <location>
        <begin position="322"/>
        <end position="341"/>
    </location>
</feature>
<evidence type="ECO:0008006" key="5">
    <source>
        <dbReference type="Google" id="ProtNLM"/>
    </source>
</evidence>
<evidence type="ECO:0000313" key="3">
    <source>
        <dbReference type="EMBL" id="AAT89809.1"/>
    </source>
</evidence>
<keyword evidence="2" id="KW-1133">Transmembrane helix</keyword>
<keyword evidence="2" id="KW-0812">Transmembrane</keyword>
<dbReference type="Gene3D" id="2.60.40.10">
    <property type="entry name" value="Immunoglobulins"/>
    <property type="match status" value="1"/>
</dbReference>
<evidence type="ECO:0000256" key="2">
    <source>
        <dbReference type="SAM" id="Phobius"/>
    </source>
</evidence>
<proteinExistence type="predicted"/>
<feature type="region of interest" description="Disordered" evidence="1">
    <location>
        <begin position="1"/>
        <end position="58"/>
    </location>
</feature>
<name>Q6ACT4_LEIXX</name>
<sequence length="353" mass="35423">MPSNDPGGHRQVDTRLRLRGGAGGGCQTGHLHQPPPGGRSTPATPRTSPPTRCSSPTGCRTCRAAPAHSLAGGPTGRCGSTGTMRAATRGRATSCRDQDLFQRTETALQRFSDDVHAAVTVSPSTVEPGGSVTVSGKGFVSKESVSVVFGTAPGTTATADDAGDFTAQVPVPGDQPAGPLTVTAVGADSGASASGAVTVQALSPAPVIAPAVSLSQPAPRPGTLFTATGSGFAASDPVTITLHSSPRVLGEMPADASGAFAVTLRLPADVTPGAHTLEFSGASGQTVQLPLAVEVSPAVYSTAGPSSARVILADTGDRVDDILDLTVAMLGVGVGVMVLRLTRLRKRSPRQAR</sequence>
<feature type="compositionally biased region" description="Low complexity" evidence="1">
    <location>
        <begin position="39"/>
        <end position="57"/>
    </location>
</feature>
<evidence type="ECO:0000313" key="4">
    <source>
        <dbReference type="Proteomes" id="UP000001306"/>
    </source>
</evidence>
<dbReference type="KEGG" id="lxx:Lxx21110"/>
<keyword evidence="4" id="KW-1185">Reference proteome</keyword>
<gene>
    <name evidence="3" type="ordered locus">Lxx21110</name>
</gene>
<dbReference type="STRING" id="281090.Lxx21110"/>
<evidence type="ECO:0000256" key="1">
    <source>
        <dbReference type="SAM" id="MobiDB-lite"/>
    </source>
</evidence>
<dbReference type="HOGENOM" id="CLU_784812_0_0_11"/>
<accession>Q6ACT4</accession>
<dbReference type="eggNOG" id="COG3757">
    <property type="taxonomic scope" value="Bacteria"/>
</dbReference>
<feature type="compositionally biased region" description="Basic and acidic residues" evidence="1">
    <location>
        <begin position="7"/>
        <end position="16"/>
    </location>
</feature>
<dbReference type="GO" id="GO:0005975">
    <property type="term" value="P:carbohydrate metabolic process"/>
    <property type="evidence" value="ECO:0007669"/>
    <property type="project" value="UniProtKB-ARBA"/>
</dbReference>
<keyword evidence="2" id="KW-0472">Membrane</keyword>
<dbReference type="AlphaFoldDB" id="Q6ACT4"/>
<reference evidence="3 4" key="1">
    <citation type="journal article" date="2004" name="Mol. Plant Microbe Interact.">
        <title>The genome sequence of the Gram-positive sugarcane pathogen Leifsonia xyli subsp. xyli.</title>
        <authorList>
            <person name="Monteiro-Vitorello C.B."/>
            <person name="Camargo L.E.A."/>
            <person name="Van Sluys M.A."/>
            <person name="Kitajima J.P."/>
            <person name="Truffi D."/>
            <person name="do Amaral A.M."/>
            <person name="Harakava R."/>
            <person name="de Oliveira J.C.F."/>
            <person name="Wood D."/>
            <person name="de Oliveira M.C."/>
            <person name="Miyaki C.Y."/>
            <person name="Takita M.A."/>
            <person name="da Silva A.C.R."/>
            <person name="Furlan L.R."/>
            <person name="Carraro D.M."/>
            <person name="Camarotte G."/>
            <person name="Almeida N.F. Jr."/>
            <person name="Carrer H."/>
            <person name="Coutinho L.L."/>
            <person name="El-Dorry H.A."/>
            <person name="Ferro M.I.T."/>
            <person name="Gagliardi P.R."/>
            <person name="Giglioti E."/>
            <person name="Goldman M.H.S."/>
            <person name="Goldman G.H."/>
            <person name="Kimura E.T."/>
            <person name="Ferro E.S."/>
            <person name="Kuramae E.E."/>
            <person name="Lemos E.G.M."/>
            <person name="Lemos M.V.F."/>
            <person name="Mauro S.M.Z."/>
            <person name="Machado M.A."/>
            <person name="Marino C.L."/>
            <person name="Menck C.F."/>
            <person name="Nunes L.R."/>
            <person name="Oliveira R.C."/>
            <person name="Pereira G.G."/>
            <person name="Siqueira W."/>
            <person name="de Souza A.A."/>
            <person name="Tsai S.M."/>
            <person name="Zanca A.S."/>
            <person name="Simpson A.J.G."/>
            <person name="Brumbley S.M."/>
            <person name="Setubal J.C."/>
        </authorList>
    </citation>
    <scope>NUCLEOTIDE SEQUENCE [LARGE SCALE GENOMIC DNA]</scope>
    <source>
        <strain evidence="3 4">CTCB07</strain>
    </source>
</reference>
<dbReference type="Proteomes" id="UP000001306">
    <property type="component" value="Chromosome"/>
</dbReference>
<protein>
    <recommendedName>
        <fullName evidence="5">IPT/TIG domain-containing protein</fullName>
    </recommendedName>
</protein>
<dbReference type="InterPro" id="IPR013783">
    <property type="entry name" value="Ig-like_fold"/>
</dbReference>
<organism evidence="3 4">
    <name type="scientific">Leifsonia xyli subsp. xyli (strain CTCB07)</name>
    <dbReference type="NCBI Taxonomy" id="281090"/>
    <lineage>
        <taxon>Bacteria</taxon>
        <taxon>Bacillati</taxon>
        <taxon>Actinomycetota</taxon>
        <taxon>Actinomycetes</taxon>
        <taxon>Micrococcales</taxon>
        <taxon>Microbacteriaceae</taxon>
        <taxon>Leifsonia</taxon>
    </lineage>
</organism>
<dbReference type="EMBL" id="AE016822">
    <property type="protein sequence ID" value="AAT89809.1"/>
    <property type="molecule type" value="Genomic_DNA"/>
</dbReference>